<reference evidence="2 3" key="1">
    <citation type="submission" date="2016-10" db="EMBL/GenBank/DDBJ databases">
        <authorList>
            <person name="de Groot N.N."/>
        </authorList>
    </citation>
    <scope>NUCLEOTIDE SEQUENCE [LARGE SCALE GENOMIC DNA]</scope>
    <source>
        <strain evidence="2 3">DSM 22024</strain>
    </source>
</reference>
<name>A0A1H1YEQ5_9ACTN</name>
<dbReference type="EMBL" id="LT629732">
    <property type="protein sequence ID" value="SDT19835.1"/>
    <property type="molecule type" value="Genomic_DNA"/>
</dbReference>
<feature type="region of interest" description="Disordered" evidence="1">
    <location>
        <begin position="1"/>
        <end position="22"/>
    </location>
</feature>
<proteinExistence type="predicted"/>
<sequence length="234" mass="25955">MGRPANQTANQTANPSGERRCTGWPEEAFDVLLRLDGDPTLAERERHRRDRERLVRKPMIALLQDVADADEAYEDFHVWGFAKMLWPWQRQAGMVRVAPNVELGVSFDLDGLAVQCSWWYAPGEQVERYRASVAGDAGAELAEIVEGLAGDGYEIGGDLLKRMPRGYAPDHPRAKLLRHRTLTAARPVGGEAWLHTPEVVDRVLAEFAALRPLTSWFAENAGPELSATGASVRS</sequence>
<dbReference type="Proteomes" id="UP000198983">
    <property type="component" value="Chromosome I"/>
</dbReference>
<gene>
    <name evidence="2" type="ORF">SAMN04489717_5448</name>
</gene>
<evidence type="ECO:0000256" key="1">
    <source>
        <dbReference type="SAM" id="MobiDB-lite"/>
    </source>
</evidence>
<accession>A0A1H1YEQ5</accession>
<dbReference type="OrthoDB" id="9794241at2"/>
<dbReference type="InterPro" id="IPR012808">
    <property type="entry name" value="CHP02453"/>
</dbReference>
<dbReference type="RefSeq" id="WP_092656348.1">
    <property type="nucleotide sequence ID" value="NZ_LT629732.1"/>
</dbReference>
<keyword evidence="3" id="KW-1185">Reference proteome</keyword>
<dbReference type="STRING" id="117157.SAMN04489717_5448"/>
<evidence type="ECO:0000313" key="2">
    <source>
        <dbReference type="EMBL" id="SDT19835.1"/>
    </source>
</evidence>
<organism evidence="2 3">
    <name type="scientific">Actinopolymorpha singaporensis</name>
    <dbReference type="NCBI Taxonomy" id="117157"/>
    <lineage>
        <taxon>Bacteria</taxon>
        <taxon>Bacillati</taxon>
        <taxon>Actinomycetota</taxon>
        <taxon>Actinomycetes</taxon>
        <taxon>Propionibacteriales</taxon>
        <taxon>Actinopolymorphaceae</taxon>
        <taxon>Actinopolymorpha</taxon>
    </lineage>
</organism>
<evidence type="ECO:0000313" key="3">
    <source>
        <dbReference type="Proteomes" id="UP000198983"/>
    </source>
</evidence>
<dbReference type="AlphaFoldDB" id="A0A1H1YEQ5"/>
<dbReference type="Pfam" id="PF09365">
    <property type="entry name" value="DUF2461"/>
    <property type="match status" value="1"/>
</dbReference>
<protein>
    <submittedName>
        <fullName evidence="2">Uncharacterized conserved protein, DUF2461 family</fullName>
    </submittedName>
</protein>
<feature type="compositionally biased region" description="Polar residues" evidence="1">
    <location>
        <begin position="1"/>
        <end position="15"/>
    </location>
</feature>